<comment type="caution">
    <text evidence="1">The sequence shown here is derived from an EMBL/GenBank/DDBJ whole genome shotgun (WGS) entry which is preliminary data.</text>
</comment>
<evidence type="ECO:0000313" key="2">
    <source>
        <dbReference type="Proteomes" id="UP000055024"/>
    </source>
</evidence>
<keyword evidence="2" id="KW-1185">Reference proteome</keyword>
<accession>A0A0V1HUC7</accession>
<name>A0A0V1HUC7_9BILA</name>
<gene>
    <name evidence="1" type="ORF">T11_4812</name>
</gene>
<protein>
    <submittedName>
        <fullName evidence="1">Uncharacterized protein</fullName>
    </submittedName>
</protein>
<dbReference type="Proteomes" id="UP000055024">
    <property type="component" value="Unassembled WGS sequence"/>
</dbReference>
<reference evidence="1 2" key="1">
    <citation type="submission" date="2015-01" db="EMBL/GenBank/DDBJ databases">
        <title>Evolution of Trichinella species and genotypes.</title>
        <authorList>
            <person name="Korhonen P.K."/>
            <person name="Edoardo P."/>
            <person name="Giuseppe L.R."/>
            <person name="Gasser R.B."/>
        </authorList>
    </citation>
    <scope>NUCLEOTIDE SEQUENCE [LARGE SCALE GENOMIC DNA]</scope>
    <source>
        <strain evidence="1">ISS1029</strain>
    </source>
</reference>
<organism evidence="1 2">
    <name type="scientific">Trichinella zimbabwensis</name>
    <dbReference type="NCBI Taxonomy" id="268475"/>
    <lineage>
        <taxon>Eukaryota</taxon>
        <taxon>Metazoa</taxon>
        <taxon>Ecdysozoa</taxon>
        <taxon>Nematoda</taxon>
        <taxon>Enoplea</taxon>
        <taxon>Dorylaimia</taxon>
        <taxon>Trichinellida</taxon>
        <taxon>Trichinellidae</taxon>
        <taxon>Trichinella</taxon>
    </lineage>
</organism>
<dbReference type="AlphaFoldDB" id="A0A0V1HUC7"/>
<dbReference type="EMBL" id="JYDP01000027">
    <property type="protein sequence ID" value="KRZ14137.1"/>
    <property type="molecule type" value="Genomic_DNA"/>
</dbReference>
<dbReference type="OrthoDB" id="5915469at2759"/>
<sequence length="77" mass="8357">MVAVLFVLLDEDAETMGRVGARRLNPLGVRRIGLECLGQGSAAHLCCLRRSVWLLLMVCVYSRSMAGWLACCCASSP</sequence>
<proteinExistence type="predicted"/>
<evidence type="ECO:0000313" key="1">
    <source>
        <dbReference type="EMBL" id="KRZ14137.1"/>
    </source>
</evidence>